<evidence type="ECO:0000256" key="1">
    <source>
        <dbReference type="ARBA" id="ARBA00004141"/>
    </source>
</evidence>
<evidence type="ECO:0000256" key="2">
    <source>
        <dbReference type="ARBA" id="ARBA00007200"/>
    </source>
</evidence>
<reference evidence="13" key="1">
    <citation type="submission" date="2022-03" db="EMBL/GenBank/DDBJ databases">
        <authorList>
            <person name="Martin C."/>
        </authorList>
    </citation>
    <scope>NUCLEOTIDE SEQUENCE</scope>
</reference>
<name>A0A8S4P505_OWEFU</name>
<dbReference type="InterPro" id="IPR003915">
    <property type="entry name" value="PKD_2"/>
</dbReference>
<dbReference type="PRINTS" id="PR01433">
    <property type="entry name" value="POLYCYSTIN2"/>
</dbReference>
<feature type="transmembrane region" description="Helical" evidence="11">
    <location>
        <begin position="1208"/>
        <end position="1227"/>
    </location>
</feature>
<feature type="transmembrane region" description="Helical" evidence="11">
    <location>
        <begin position="769"/>
        <end position="795"/>
    </location>
</feature>
<keyword evidence="3 11" id="KW-0812">Transmembrane</keyword>
<dbReference type="Pfam" id="PF20519">
    <property type="entry name" value="Polycystin_dom"/>
    <property type="match status" value="1"/>
</dbReference>
<dbReference type="OrthoDB" id="444119at2759"/>
<evidence type="ECO:0000256" key="9">
    <source>
        <dbReference type="PROSITE-ProRule" id="PRU00152"/>
    </source>
</evidence>
<keyword evidence="6 11" id="KW-0472">Membrane</keyword>
<accession>A0A8S4P505</accession>
<gene>
    <name evidence="13" type="ORF">OFUS_LOCUS14706</name>
</gene>
<dbReference type="SMART" id="SM00308">
    <property type="entry name" value="LH2"/>
    <property type="match status" value="1"/>
</dbReference>
<feature type="non-terminal residue" evidence="13">
    <location>
        <position position="1516"/>
    </location>
</feature>
<feature type="transmembrane region" description="Helical" evidence="11">
    <location>
        <begin position="686"/>
        <end position="711"/>
    </location>
</feature>
<dbReference type="Pfam" id="PF08016">
    <property type="entry name" value="PKD_channel"/>
    <property type="match status" value="1"/>
</dbReference>
<feature type="disulfide bond" evidence="8">
    <location>
        <begin position="1012"/>
        <end position="1025"/>
    </location>
</feature>
<dbReference type="GO" id="GO:0050982">
    <property type="term" value="P:detection of mechanical stimulus"/>
    <property type="evidence" value="ECO:0007669"/>
    <property type="project" value="TreeGrafter"/>
</dbReference>
<evidence type="ECO:0000313" key="13">
    <source>
        <dbReference type="EMBL" id="CAH1789327.1"/>
    </source>
</evidence>
<organism evidence="13 14">
    <name type="scientific">Owenia fusiformis</name>
    <name type="common">Polychaete worm</name>
    <dbReference type="NCBI Taxonomy" id="6347"/>
    <lineage>
        <taxon>Eukaryota</taxon>
        <taxon>Metazoa</taxon>
        <taxon>Spiralia</taxon>
        <taxon>Lophotrochozoa</taxon>
        <taxon>Annelida</taxon>
        <taxon>Polychaeta</taxon>
        <taxon>Sedentaria</taxon>
        <taxon>Canalipalpata</taxon>
        <taxon>Sabellida</taxon>
        <taxon>Oweniida</taxon>
        <taxon>Oweniidae</taxon>
        <taxon>Owenia</taxon>
    </lineage>
</organism>
<keyword evidence="7" id="KW-0325">Glycoprotein</keyword>
<dbReference type="InterPro" id="IPR051223">
    <property type="entry name" value="Polycystin"/>
</dbReference>
<protein>
    <recommendedName>
        <fullName evidence="12">PLAT domain-containing protein</fullName>
    </recommendedName>
</protein>
<feature type="region of interest" description="Disordered" evidence="10">
    <location>
        <begin position="1496"/>
        <end position="1516"/>
    </location>
</feature>
<dbReference type="EMBL" id="CAIIXF020000007">
    <property type="protein sequence ID" value="CAH1789327.1"/>
    <property type="molecule type" value="Genomic_DNA"/>
</dbReference>
<sequence>AKQLTDAADSMAQALLSNARMDAEPTAAGDENLFVSAMKSSIFGLEQEKPVESPGSTLSLPSAADLMGVDDLSELPPDRVSKYSFSTKLSFLASNIFSYAENSSSVANDPLTLLNVKDESGYDVEVNNLSIEIPTKYPVEQFPPTTFNPDPETGLEYVQIELTELSTAIILNLNPENDTLVYEIFIKWDVTLDSDKPRETLYDHHDVIMPTSADEPTLSKYQLILPEEVANTTSNYTFGYKAVDVSDPIKIIFLNDFEEMEKKLGKENMLKDIRKGLAEKLNVHEHKIHDLKVVQGSVIVTFVILEPRQEHVDTLRKAVNDLQKLDLTMSNGDSLMLKPNVRHSIPDIGPSSLNGTQPNVTASVSTSRCRAWNSKEEAWDSSNCKVSPKSTPIKTICKCKKANRDIGSFSGGVTLPKVNTINFKAVFSEFGTRLLSNPAVFATLIVMIVIYVLILIWARREDKKDIEKWGVRPLLDNCVTETYCYLITVNTGLRSGSATMSKISFVLSGSDGDTGVRYLRDGKHEMLKRGSVHYYLLTTSECLGELDTLRVWHDNSGSASYKSWFVDKIVVEDIQTNSRAFFLCGSWLALEEADGLIDRTFQVASEAEIKGFNHLFFASSRKNATDDHLWLSVVSRPTRSNFTRAQRITCCISILFCTMIANAMWYRSDETVTQDQALRLGPFVFTISQLWISLIGNLTVFPINMIIVTLFRRAAPKKSLIESTLKNVDSKEPVNKKAPAKKYLEDGENIQNKSETKSNKMKKISKIQFPYWCIYIAWVLAILAIALPGFFVLLYSLEWGKEKSEEWLTSVLLSTLQSTLVIQPIKIFFIASMVAWIFKKVEGDELSEDEKRKNATAELDEEILEQLGDARKQHRPQAPKPISQRRLEAMRAKRQQELNMWAILKEICLYFLVILLVSFIAFGSKDINIYRLNGNLYGSLAGAWPAPRIHLVNSGHSFYQWLELTALPALYAGANYNGDAPSVREHKYLDDHENFRVGVPRLRQVRVKPALCSPATEAKDIMIECNKEYSYTDEENKDFFPGWFTELTSNGTIGPSPIDAAYTYRDATDLKAVPYTGAMGTYGGGGYVQELGRSIRNAITIVRKIKQHDWIDYYTRAVFLELTIYNPNVNLFAFVEYCVEFPATGSTLPAPRITSFMIYEGIDSNSTLVLIAELVYAIYLIYITVVMVKQIRKQGRSYFKQLWNLIDIFGLTTSYMAVCMFIGRMIYVRLVMREIADNKDKSVSFSELSLYDELFTALVGIIAFVVNIKFLRLLRFNPHIALLNMTMRCCAKDLAGFSVTLVIIFMAFASMGNIAFAAGSYGFSSFGRSVVMLYSMMLGKIDFDELKDSHKIIGPCFFISYMVFVFFIIVNIIVGIITEGRSMAQQMKLDGYDDIQMVPFIIRKIKDAVGIKQTQDDTGECRPDQYVDTMDTLQMRVDQIDALVTNAFRDMSLTKAKAVDNYHKQASSWRDEPVDALGDIPLTTLDKYAHLAPGDWDYKSERRPASPGGVILSSHK</sequence>
<feature type="transmembrane region" description="Helical" evidence="11">
    <location>
        <begin position="900"/>
        <end position="922"/>
    </location>
</feature>
<evidence type="ECO:0000256" key="6">
    <source>
        <dbReference type="ARBA" id="ARBA00023136"/>
    </source>
</evidence>
<dbReference type="Gene3D" id="1.10.287.70">
    <property type="match status" value="1"/>
</dbReference>
<dbReference type="GO" id="GO:0005509">
    <property type="term" value="F:calcium ion binding"/>
    <property type="evidence" value="ECO:0007669"/>
    <property type="project" value="InterPro"/>
</dbReference>
<dbReference type="PROSITE" id="PS50095">
    <property type="entry name" value="PLAT"/>
    <property type="match status" value="1"/>
</dbReference>
<evidence type="ECO:0000256" key="3">
    <source>
        <dbReference type="ARBA" id="ARBA00022692"/>
    </source>
</evidence>
<dbReference type="InterPro" id="IPR001024">
    <property type="entry name" value="PLAT/LH2_dom"/>
</dbReference>
<feature type="transmembrane region" description="Helical" evidence="11">
    <location>
        <begin position="439"/>
        <end position="458"/>
    </location>
</feature>
<evidence type="ECO:0000256" key="5">
    <source>
        <dbReference type="ARBA" id="ARBA00022989"/>
    </source>
</evidence>
<dbReference type="InterPro" id="IPR013122">
    <property type="entry name" value="PKD1_2_channel"/>
</dbReference>
<dbReference type="InterPro" id="IPR046791">
    <property type="entry name" value="Polycystin_dom"/>
</dbReference>
<dbReference type="InterPro" id="IPR036392">
    <property type="entry name" value="PLAT/LH2_dom_sf"/>
</dbReference>
<dbReference type="SMART" id="SM00303">
    <property type="entry name" value="GPS"/>
    <property type="match status" value="1"/>
</dbReference>
<keyword evidence="5 11" id="KW-1133">Transmembrane helix</keyword>
<feature type="transmembrane region" description="Helical" evidence="11">
    <location>
        <begin position="1254"/>
        <end position="1274"/>
    </location>
</feature>
<dbReference type="Gene3D" id="2.60.60.20">
    <property type="entry name" value="PLAT/LH2 domain"/>
    <property type="match status" value="1"/>
</dbReference>
<dbReference type="PANTHER" id="PTHR10877">
    <property type="entry name" value="POLYCYSTIN FAMILY MEMBER"/>
    <property type="match status" value="1"/>
</dbReference>
<dbReference type="FunFam" id="2.60.60.20:FF:000022">
    <property type="entry name" value="Uncharacterized protein"/>
    <property type="match status" value="1"/>
</dbReference>
<evidence type="ECO:0000256" key="8">
    <source>
        <dbReference type="PIRSR" id="PIRSR603915-2"/>
    </source>
</evidence>
<dbReference type="SUPFAM" id="SSF49723">
    <property type="entry name" value="Lipase/lipooxygenase domain (PLAT/LH2 domain)"/>
    <property type="match status" value="1"/>
</dbReference>
<dbReference type="Proteomes" id="UP000749559">
    <property type="component" value="Unassembled WGS sequence"/>
</dbReference>
<dbReference type="GO" id="GO:0016020">
    <property type="term" value="C:membrane"/>
    <property type="evidence" value="ECO:0007669"/>
    <property type="project" value="UniProtKB-SubCell"/>
</dbReference>
<comment type="similarity">
    <text evidence="2">Belongs to the polycystin family.</text>
</comment>
<feature type="transmembrane region" description="Helical" evidence="11">
    <location>
        <begin position="1168"/>
        <end position="1188"/>
    </location>
</feature>
<feature type="domain" description="PLAT" evidence="12">
    <location>
        <begin position="483"/>
        <end position="602"/>
    </location>
</feature>
<evidence type="ECO:0000313" key="14">
    <source>
        <dbReference type="Proteomes" id="UP000749559"/>
    </source>
</evidence>
<comment type="subcellular location">
    <subcellularLocation>
        <location evidence="1">Membrane</location>
        <topology evidence="1">Multi-pass membrane protein</topology>
    </subcellularLocation>
</comment>
<evidence type="ECO:0000256" key="11">
    <source>
        <dbReference type="SAM" id="Phobius"/>
    </source>
</evidence>
<feature type="transmembrane region" description="Helical" evidence="11">
    <location>
        <begin position="1294"/>
        <end position="1323"/>
    </location>
</feature>
<evidence type="ECO:0000259" key="12">
    <source>
        <dbReference type="PROSITE" id="PS50095"/>
    </source>
</evidence>
<evidence type="ECO:0000256" key="7">
    <source>
        <dbReference type="ARBA" id="ARBA00023180"/>
    </source>
</evidence>
<evidence type="ECO:0000256" key="10">
    <source>
        <dbReference type="SAM" id="MobiDB-lite"/>
    </source>
</evidence>
<dbReference type="PANTHER" id="PTHR10877:SF194">
    <property type="entry name" value="LOCATION OF VULVA DEFECTIVE 1"/>
    <property type="match status" value="1"/>
</dbReference>
<feature type="transmembrane region" description="Helical" evidence="11">
    <location>
        <begin position="648"/>
        <end position="666"/>
    </location>
</feature>
<dbReference type="GO" id="GO:0005262">
    <property type="term" value="F:calcium channel activity"/>
    <property type="evidence" value="ECO:0007669"/>
    <property type="project" value="TreeGrafter"/>
</dbReference>
<keyword evidence="14" id="KW-1185">Reference proteome</keyword>
<dbReference type="Pfam" id="PF01477">
    <property type="entry name" value="PLAT"/>
    <property type="match status" value="1"/>
</dbReference>
<comment type="caution">
    <text evidence="13">The sequence shown here is derived from an EMBL/GenBank/DDBJ whole genome shotgun (WGS) entry which is preliminary data.</text>
</comment>
<comment type="caution">
    <text evidence="9">Lacks conserved residue(s) required for the propagation of feature annotation.</text>
</comment>
<feature type="transmembrane region" description="Helical" evidence="11">
    <location>
        <begin position="1352"/>
        <end position="1378"/>
    </location>
</feature>
<dbReference type="InterPro" id="IPR000203">
    <property type="entry name" value="GPS"/>
</dbReference>
<feature type="transmembrane region" description="Helical" evidence="11">
    <location>
        <begin position="815"/>
        <end position="838"/>
    </location>
</feature>
<keyword evidence="4" id="KW-0732">Signal</keyword>
<proteinExistence type="inferred from homology"/>
<evidence type="ECO:0000256" key="4">
    <source>
        <dbReference type="ARBA" id="ARBA00022729"/>
    </source>
</evidence>